<feature type="domain" description="TF-B3" evidence="7">
    <location>
        <begin position="423"/>
        <end position="518"/>
    </location>
</feature>
<feature type="domain" description="TF-B3" evidence="7">
    <location>
        <begin position="15"/>
        <end position="105"/>
    </location>
</feature>
<dbReference type="Proteomes" id="UP000011115">
    <property type="component" value="Unassembled WGS sequence"/>
</dbReference>
<dbReference type="InterPro" id="IPR003340">
    <property type="entry name" value="B3_DNA-bd"/>
</dbReference>
<organism evidence="8 9">
    <name type="scientific">Solanum tuberosum</name>
    <name type="common">Potato</name>
    <dbReference type="NCBI Taxonomy" id="4113"/>
    <lineage>
        <taxon>Eukaryota</taxon>
        <taxon>Viridiplantae</taxon>
        <taxon>Streptophyta</taxon>
        <taxon>Embryophyta</taxon>
        <taxon>Tracheophyta</taxon>
        <taxon>Spermatophyta</taxon>
        <taxon>Magnoliopsida</taxon>
        <taxon>eudicotyledons</taxon>
        <taxon>Gunneridae</taxon>
        <taxon>Pentapetalae</taxon>
        <taxon>asterids</taxon>
        <taxon>lamiids</taxon>
        <taxon>Solanales</taxon>
        <taxon>Solanaceae</taxon>
        <taxon>Solanoideae</taxon>
        <taxon>Solaneae</taxon>
        <taxon>Solanum</taxon>
    </lineage>
</organism>
<evidence type="ECO:0000256" key="3">
    <source>
        <dbReference type="ARBA" id="ARBA00023125"/>
    </source>
</evidence>
<dbReference type="SUPFAM" id="SSF101936">
    <property type="entry name" value="DNA-binding pseudobarrel domain"/>
    <property type="match status" value="3"/>
</dbReference>
<accession>M1DAC2</accession>
<reference evidence="9" key="1">
    <citation type="journal article" date="2011" name="Nature">
        <title>Genome sequence and analysis of the tuber crop potato.</title>
        <authorList>
            <consortium name="The Potato Genome Sequencing Consortium"/>
        </authorList>
    </citation>
    <scope>NUCLEOTIDE SEQUENCE [LARGE SCALE GENOMIC DNA]</scope>
    <source>
        <strain evidence="9">cv. DM1-3 516 R44</strain>
    </source>
</reference>
<dbReference type="InParanoid" id="M1DAC2"/>
<dbReference type="STRING" id="4113.M1DAC2"/>
<dbReference type="AlphaFoldDB" id="M1DAC2"/>
<feature type="region of interest" description="Disordered" evidence="6">
    <location>
        <begin position="156"/>
        <end position="187"/>
    </location>
</feature>
<dbReference type="PaxDb" id="4113-PGSC0003DMT400085817"/>
<dbReference type="PANTHER" id="PTHR31391">
    <property type="entry name" value="B3 DOMAIN-CONTAINING PROTEIN OS11G0197600-RELATED"/>
    <property type="match status" value="1"/>
</dbReference>
<feature type="compositionally biased region" description="Basic and acidic residues" evidence="6">
    <location>
        <begin position="161"/>
        <end position="173"/>
    </location>
</feature>
<dbReference type="Gene3D" id="2.40.330.10">
    <property type="entry name" value="DNA-binding pseudobarrel domain"/>
    <property type="match status" value="3"/>
</dbReference>
<feature type="region of interest" description="Disordered" evidence="6">
    <location>
        <begin position="254"/>
        <end position="274"/>
    </location>
</feature>
<evidence type="ECO:0000256" key="1">
    <source>
        <dbReference type="ARBA" id="ARBA00004123"/>
    </source>
</evidence>
<evidence type="ECO:0000259" key="7">
    <source>
        <dbReference type="PROSITE" id="PS50863"/>
    </source>
</evidence>
<dbReference type="GO" id="GO:0005634">
    <property type="term" value="C:nucleus"/>
    <property type="evidence" value="ECO:0007669"/>
    <property type="project" value="UniProtKB-SubCell"/>
</dbReference>
<dbReference type="PANTHER" id="PTHR31391:SF155">
    <property type="entry name" value="B3 DOMAIN-CONTAINING PROTEIN OS11G0197600"/>
    <property type="match status" value="1"/>
</dbReference>
<dbReference type="InterPro" id="IPR015300">
    <property type="entry name" value="DNA-bd_pseudobarrel_sf"/>
</dbReference>
<keyword evidence="9" id="KW-1185">Reference proteome</keyword>
<evidence type="ECO:0000313" key="9">
    <source>
        <dbReference type="Proteomes" id="UP000011115"/>
    </source>
</evidence>
<dbReference type="CDD" id="cd10017">
    <property type="entry name" value="B3_DNA"/>
    <property type="match status" value="3"/>
</dbReference>
<evidence type="ECO:0000256" key="2">
    <source>
        <dbReference type="ARBA" id="ARBA00023015"/>
    </source>
</evidence>
<keyword evidence="4" id="KW-0804">Transcription</keyword>
<dbReference type="Gramene" id="PGSC0003DMT400085817">
    <property type="protein sequence ID" value="PGSC0003DMT400085817"/>
    <property type="gene ID" value="PGSC0003DMG400035388"/>
</dbReference>
<evidence type="ECO:0000313" key="8">
    <source>
        <dbReference type="EnsemblPlants" id="PGSC0003DMT400085817"/>
    </source>
</evidence>
<dbReference type="HOGENOM" id="CLU_031663_1_0_1"/>
<evidence type="ECO:0000256" key="6">
    <source>
        <dbReference type="SAM" id="MobiDB-lite"/>
    </source>
</evidence>
<dbReference type="InterPro" id="IPR044837">
    <property type="entry name" value="REM16-like"/>
</dbReference>
<name>M1DAC2_SOLTU</name>
<evidence type="ECO:0000256" key="5">
    <source>
        <dbReference type="ARBA" id="ARBA00023242"/>
    </source>
</evidence>
<comment type="subcellular location">
    <subcellularLocation>
        <location evidence="1">Nucleus</location>
    </subcellularLocation>
</comment>
<dbReference type="Pfam" id="PF02362">
    <property type="entry name" value="B3"/>
    <property type="match status" value="3"/>
</dbReference>
<dbReference type="PROSITE" id="PS50863">
    <property type="entry name" value="B3"/>
    <property type="match status" value="3"/>
</dbReference>
<dbReference type="SMART" id="SM01019">
    <property type="entry name" value="B3"/>
    <property type="match status" value="3"/>
</dbReference>
<dbReference type="EnsemblPlants" id="PGSC0003DMT400085817">
    <property type="protein sequence ID" value="PGSC0003DMT400085817"/>
    <property type="gene ID" value="PGSC0003DMG400035388"/>
</dbReference>
<proteinExistence type="predicted"/>
<sequence length="521" mass="59287">MAASKHESGEVSKAQPKFYKIIVSPQCTSLRIPEDFANRYCKNLAYLEVPSGKVWEVEVVHFEDQICLDKGWLDFVDYHSISCGHFSMFGYDGCSHFNVTIFDLSATEIEYPPTKNDSDNSIEIDPENHIGHCSFGHASKRKCRDRVEEDDISFGNQNNVIEEKESQEEHEQQSEIVPSKNEAEERGEIAINYQTPKLLEVYPESHRGKTKVSDVVERSVENIGRSFVQASKRKRQDGGVEEDDDVSVDIQNNVIEEKESQGENEQQSEVERDEEMALNYQKAKAFKSNNPFIISIMHPSYVSHSFSLSIPKKFAKRYFLNHRNVVLSVTGKGSWSVKCTIGTKNAKFSWKALVLDNKLKTGDVCVFKVIEGTMPVSINVIIFPAVFNTSKHAEVVSDSEDPCSQYISADYQRAKAFTSENPFFIRVMQSSYVSGNSLNIPRVIGWEIFSAKRSDLVLQVPSKRSWTLKCNRAKEYAKLTLGWKEFVFDNNIKVGDVCVFEQVNRSNLLFNVYIFPAEENV</sequence>
<protein>
    <recommendedName>
        <fullName evidence="7">TF-B3 domain-containing protein</fullName>
    </recommendedName>
</protein>
<feature type="domain" description="TF-B3" evidence="7">
    <location>
        <begin position="293"/>
        <end position="384"/>
    </location>
</feature>
<dbReference type="GO" id="GO:0003677">
    <property type="term" value="F:DNA binding"/>
    <property type="evidence" value="ECO:0007669"/>
    <property type="project" value="UniProtKB-KW"/>
</dbReference>
<evidence type="ECO:0000256" key="4">
    <source>
        <dbReference type="ARBA" id="ARBA00023163"/>
    </source>
</evidence>
<keyword evidence="2" id="KW-0805">Transcription regulation</keyword>
<keyword evidence="3" id="KW-0238">DNA-binding</keyword>
<keyword evidence="5" id="KW-0539">Nucleus</keyword>
<dbReference type="eggNOG" id="ENOG502S27N">
    <property type="taxonomic scope" value="Eukaryota"/>
</dbReference>
<reference evidence="8" key="2">
    <citation type="submission" date="2015-06" db="UniProtKB">
        <authorList>
            <consortium name="EnsemblPlants"/>
        </authorList>
    </citation>
    <scope>IDENTIFICATION</scope>
    <source>
        <strain evidence="8">DM1-3 516 R44</strain>
    </source>
</reference>